<protein>
    <submittedName>
        <fullName evidence="1">Uncharacterized protein</fullName>
    </submittedName>
</protein>
<dbReference type="EMBL" id="JPRI01000002">
    <property type="protein sequence ID" value="KFF26854.1"/>
    <property type="molecule type" value="Genomic_DNA"/>
</dbReference>
<keyword evidence="2" id="KW-1185">Reference proteome</keyword>
<reference evidence="1 2" key="1">
    <citation type="submission" date="2014-07" db="EMBL/GenBank/DDBJ databases">
        <title>Genome of Chryseobacterium vrystaatense LMG 22846.</title>
        <authorList>
            <person name="Pipes S.E."/>
            <person name="Stropko S.J."/>
            <person name="Newman J.D."/>
        </authorList>
    </citation>
    <scope>NUCLEOTIDE SEQUENCE [LARGE SCALE GENOMIC DNA]</scope>
    <source>
        <strain evidence="1 2">LMG 22846</strain>
    </source>
</reference>
<evidence type="ECO:0000313" key="1">
    <source>
        <dbReference type="EMBL" id="KFF26854.1"/>
    </source>
</evidence>
<comment type="caution">
    <text evidence="1">The sequence shown here is derived from an EMBL/GenBank/DDBJ whole genome shotgun (WGS) entry which is preliminary data.</text>
</comment>
<gene>
    <name evidence="1" type="ORF">IW16_06125</name>
</gene>
<dbReference type="RefSeq" id="WP_034740944.1">
    <property type="nucleotide sequence ID" value="NZ_JPRI01000002.1"/>
</dbReference>
<name>A0ABR4UPH1_9FLAO</name>
<sequence length="286" mass="33739">MRNEIIKLIKNEESKRDKVRYNELLRMYADETSVRQVYHYQLGYTPQKLENLIYDIKKHFYISDKDVAVFKEDDEDSPMDEKKSGVQGIVFGNGNEIKKTLDKFKELSASQKKAEETLAALKLDENPDVMEGLKLREEYPFLNDENTSTEIKALVTDKITAYKKYAAVHADILEAENDNDAEEKLYELAKSALAHFEVNQIIKKELDFYRDSEGRILGKHPSLEYLRLKQDVYDMQEVDLVKARVNSQKNIHRYDKEKKPEHVARWKYKLELIEKRLKEEFNHPLN</sequence>
<accession>A0ABR4UPH1</accession>
<dbReference type="Proteomes" id="UP000028719">
    <property type="component" value="Unassembled WGS sequence"/>
</dbReference>
<proteinExistence type="predicted"/>
<organism evidence="1 2">
    <name type="scientific">Chryseobacterium vrystaatense</name>
    <dbReference type="NCBI Taxonomy" id="307480"/>
    <lineage>
        <taxon>Bacteria</taxon>
        <taxon>Pseudomonadati</taxon>
        <taxon>Bacteroidota</taxon>
        <taxon>Flavobacteriia</taxon>
        <taxon>Flavobacteriales</taxon>
        <taxon>Weeksellaceae</taxon>
        <taxon>Chryseobacterium group</taxon>
        <taxon>Chryseobacterium</taxon>
    </lineage>
</organism>
<evidence type="ECO:0000313" key="2">
    <source>
        <dbReference type="Proteomes" id="UP000028719"/>
    </source>
</evidence>